<sequence>MNESASHQEEPSKDTDNAQRPSSNINESAIPKISQNTNEGNLSASTSPTSPTPQPLVSAFPMGSNTNNDNATHSPEPEVHLDNVKQDKIAEIGPTLENQDEKSPVSVASSQHSAAGKFLHENFWEKLNATYLVYTIILFQGLVMYFESSLYSGFLLPISSQYAQLLAVVVLFIVFNFGITLAKVALTHVLSIYYALLLTSKRGFSLSGCIFLQIGTMEKYQYTKSLSLNSVSRRHLEKATILFILLDLMNLLSFATSIGIYSEDLRSQGESIKCLHLVEEGVMTDKEFPTLNYAMGTAKYSYSQAIGNFRADQGKGNQMNHSEFLLPPILLDTVDNHQQITGNGHSVKLSSDCLCINTGDYQKFNVFTGLDTSIFSNLTSGYQSMIPQYGLTSYSSLKGNYIEIVSSLAGPSYCSGDIMSNMPVCITKFYDYYHSIIAIEVTSDGTSASISTTNSTLLEQLTPGNLEWLFFAITAVINNEPLPLPRQSSGIINPLLKWATANLEDVNPSLMNQGMELLFAHALKVGIQRTYKPKGELCQSEIISAQYSTIYIALPSYIFGQIMSGIIIALSLLEIGVCVMWYREKAPIKPAIRLMTERGYFSIMVNNCAVFENADDLCNSENFTIWQALDRTVRVGEDMGTVSDPNTGNIIISKPRLVRALVNGRFYQ</sequence>
<dbReference type="AlphaFoldDB" id="A0AAD5U8V8"/>
<feature type="compositionally biased region" description="Basic and acidic residues" evidence="1">
    <location>
        <begin position="1"/>
        <end position="17"/>
    </location>
</feature>
<feature type="transmembrane region" description="Helical" evidence="2">
    <location>
        <begin position="127"/>
        <end position="146"/>
    </location>
</feature>
<feature type="region of interest" description="Disordered" evidence="1">
    <location>
        <begin position="1"/>
        <end position="78"/>
    </location>
</feature>
<keyword evidence="2" id="KW-1133">Transmembrane helix</keyword>
<reference evidence="3" key="1">
    <citation type="submission" date="2020-05" db="EMBL/GenBank/DDBJ databases">
        <title>Phylogenomic resolution of chytrid fungi.</title>
        <authorList>
            <person name="Stajich J.E."/>
            <person name="Amses K."/>
            <person name="Simmons R."/>
            <person name="Seto K."/>
            <person name="Myers J."/>
            <person name="Bonds A."/>
            <person name="Quandt C.A."/>
            <person name="Barry K."/>
            <person name="Liu P."/>
            <person name="Grigoriev I."/>
            <person name="Longcore J.E."/>
            <person name="James T.Y."/>
        </authorList>
    </citation>
    <scope>NUCLEOTIDE SEQUENCE</scope>
    <source>
        <strain evidence="3">PLAUS21</strain>
    </source>
</reference>
<dbReference type="EMBL" id="JADGKB010000262">
    <property type="protein sequence ID" value="KAJ3250427.1"/>
    <property type="molecule type" value="Genomic_DNA"/>
</dbReference>
<feature type="compositionally biased region" description="Polar residues" evidence="1">
    <location>
        <begin position="63"/>
        <end position="73"/>
    </location>
</feature>
<feature type="transmembrane region" description="Helical" evidence="2">
    <location>
        <begin position="239"/>
        <end position="261"/>
    </location>
</feature>
<keyword evidence="4" id="KW-1185">Reference proteome</keyword>
<name>A0AAD5U8V8_9FUNG</name>
<evidence type="ECO:0000313" key="3">
    <source>
        <dbReference type="EMBL" id="KAJ3250427.1"/>
    </source>
</evidence>
<keyword evidence="2" id="KW-0472">Membrane</keyword>
<keyword evidence="2" id="KW-0812">Transmembrane</keyword>
<organism evidence="3 4">
    <name type="scientific">Boothiomyces macroporosus</name>
    <dbReference type="NCBI Taxonomy" id="261099"/>
    <lineage>
        <taxon>Eukaryota</taxon>
        <taxon>Fungi</taxon>
        <taxon>Fungi incertae sedis</taxon>
        <taxon>Chytridiomycota</taxon>
        <taxon>Chytridiomycota incertae sedis</taxon>
        <taxon>Chytridiomycetes</taxon>
        <taxon>Rhizophydiales</taxon>
        <taxon>Terramycetaceae</taxon>
        <taxon>Boothiomyces</taxon>
    </lineage>
</organism>
<evidence type="ECO:0000256" key="1">
    <source>
        <dbReference type="SAM" id="MobiDB-lite"/>
    </source>
</evidence>
<evidence type="ECO:0000256" key="2">
    <source>
        <dbReference type="SAM" id="Phobius"/>
    </source>
</evidence>
<proteinExistence type="predicted"/>
<feature type="transmembrane region" description="Helical" evidence="2">
    <location>
        <begin position="558"/>
        <end position="582"/>
    </location>
</feature>
<evidence type="ECO:0000313" key="4">
    <source>
        <dbReference type="Proteomes" id="UP001210925"/>
    </source>
</evidence>
<accession>A0AAD5U8V8</accession>
<feature type="compositionally biased region" description="Polar residues" evidence="1">
    <location>
        <begin position="18"/>
        <end position="44"/>
    </location>
</feature>
<protein>
    <submittedName>
        <fullName evidence="3">Uncharacterized protein</fullName>
    </submittedName>
</protein>
<comment type="caution">
    <text evidence="3">The sequence shown here is derived from an EMBL/GenBank/DDBJ whole genome shotgun (WGS) entry which is preliminary data.</text>
</comment>
<feature type="transmembrane region" description="Helical" evidence="2">
    <location>
        <begin position="166"/>
        <end position="196"/>
    </location>
</feature>
<gene>
    <name evidence="3" type="ORF">HK103_003543</name>
</gene>
<dbReference type="Proteomes" id="UP001210925">
    <property type="component" value="Unassembled WGS sequence"/>
</dbReference>